<proteinExistence type="predicted"/>
<protein>
    <submittedName>
        <fullName evidence="1">Uncharacterized protein</fullName>
    </submittedName>
</protein>
<organism evidence="1">
    <name type="scientific">marine sediment metagenome</name>
    <dbReference type="NCBI Taxonomy" id="412755"/>
    <lineage>
        <taxon>unclassified sequences</taxon>
        <taxon>metagenomes</taxon>
        <taxon>ecological metagenomes</taxon>
    </lineage>
</organism>
<accession>A0A0F9GT38</accession>
<gene>
    <name evidence="1" type="ORF">LCGC14_1871150</name>
</gene>
<reference evidence="1" key="1">
    <citation type="journal article" date="2015" name="Nature">
        <title>Complex archaea that bridge the gap between prokaryotes and eukaryotes.</title>
        <authorList>
            <person name="Spang A."/>
            <person name="Saw J.H."/>
            <person name="Jorgensen S.L."/>
            <person name="Zaremba-Niedzwiedzka K."/>
            <person name="Martijn J."/>
            <person name="Lind A.E."/>
            <person name="van Eijk R."/>
            <person name="Schleper C."/>
            <person name="Guy L."/>
            <person name="Ettema T.J."/>
        </authorList>
    </citation>
    <scope>NUCLEOTIDE SEQUENCE</scope>
</reference>
<name>A0A0F9GT38_9ZZZZ</name>
<sequence length="60" mass="6577">MNHLRIICLALTVFPFHACPRPTPTPEPRSFEGDACREYTVEGGVGHGRLVPCSKLGKGR</sequence>
<comment type="caution">
    <text evidence="1">The sequence shown here is derived from an EMBL/GenBank/DDBJ whole genome shotgun (WGS) entry which is preliminary data.</text>
</comment>
<dbReference type="AlphaFoldDB" id="A0A0F9GT38"/>
<evidence type="ECO:0000313" key="1">
    <source>
        <dbReference type="EMBL" id="KKL93791.1"/>
    </source>
</evidence>
<dbReference type="EMBL" id="LAZR01019096">
    <property type="protein sequence ID" value="KKL93791.1"/>
    <property type="molecule type" value="Genomic_DNA"/>
</dbReference>